<feature type="domain" description="Metallo-beta-lactamase" evidence="1">
    <location>
        <begin position="38"/>
        <end position="246"/>
    </location>
</feature>
<dbReference type="InterPro" id="IPR036866">
    <property type="entry name" value="RibonucZ/Hydroxyglut_hydro"/>
</dbReference>
<dbReference type="STRING" id="201973.SAMN04488025_101174"/>
<dbReference type="Gene3D" id="3.60.15.10">
    <property type="entry name" value="Ribonuclease Z/Hydroxyacylglutathione hydrolase-like"/>
    <property type="match status" value="1"/>
</dbReference>
<organism evidence="2 3">
    <name type="scientific">Planifilum fulgidum</name>
    <dbReference type="NCBI Taxonomy" id="201973"/>
    <lineage>
        <taxon>Bacteria</taxon>
        <taxon>Bacillati</taxon>
        <taxon>Bacillota</taxon>
        <taxon>Bacilli</taxon>
        <taxon>Bacillales</taxon>
        <taxon>Thermoactinomycetaceae</taxon>
        <taxon>Planifilum</taxon>
    </lineage>
</organism>
<dbReference type="InterPro" id="IPR050855">
    <property type="entry name" value="NDM-1-like"/>
</dbReference>
<evidence type="ECO:0000259" key="1">
    <source>
        <dbReference type="SMART" id="SM00849"/>
    </source>
</evidence>
<evidence type="ECO:0000313" key="3">
    <source>
        <dbReference type="Proteomes" id="UP000198661"/>
    </source>
</evidence>
<dbReference type="EMBL" id="FOOK01000001">
    <property type="protein sequence ID" value="SFF64785.1"/>
    <property type="molecule type" value="Genomic_DNA"/>
</dbReference>
<dbReference type="AlphaFoldDB" id="A0A1I2KCK2"/>
<keyword evidence="3" id="KW-1185">Reference proteome</keyword>
<proteinExistence type="predicted"/>
<dbReference type="InterPro" id="IPR001279">
    <property type="entry name" value="Metallo-B-lactamas"/>
</dbReference>
<dbReference type="Pfam" id="PF00753">
    <property type="entry name" value="Lactamase_B"/>
    <property type="match status" value="1"/>
</dbReference>
<dbReference type="CDD" id="cd07721">
    <property type="entry name" value="yflN-like_MBL-fold"/>
    <property type="match status" value="1"/>
</dbReference>
<protein>
    <submittedName>
        <fullName evidence="2">Glyoxylase, beta-lactamase superfamily II</fullName>
    </submittedName>
</protein>
<evidence type="ECO:0000313" key="2">
    <source>
        <dbReference type="EMBL" id="SFF64785.1"/>
    </source>
</evidence>
<dbReference type="SUPFAM" id="SSF56281">
    <property type="entry name" value="Metallo-hydrolase/oxidoreductase"/>
    <property type="match status" value="1"/>
</dbReference>
<dbReference type="Proteomes" id="UP000198661">
    <property type="component" value="Unassembled WGS sequence"/>
</dbReference>
<reference evidence="2 3" key="1">
    <citation type="submission" date="2016-10" db="EMBL/GenBank/DDBJ databases">
        <authorList>
            <person name="de Groot N.N."/>
        </authorList>
    </citation>
    <scope>NUCLEOTIDE SEQUENCE [LARGE SCALE GENOMIC DNA]</scope>
    <source>
        <strain evidence="2 3">DSM 44945</strain>
    </source>
</reference>
<accession>A0A1I2KCK2</accession>
<gene>
    <name evidence="2" type="ORF">SAMN04488025_101174</name>
</gene>
<sequence>MDRQLEDSMEGKWIPAVSVRSGEGQEVTPDLYCFTVQIVNVVMAGDPDRWALVDAGMPESADAILSAAEKRFGPQNQPEAIILTHGHFDHVGAVVDLAETWDVPVYAHESELPYLTGRARYPEPDPTVEGGWVAKLSLLFPRDPVNLGDRVRKLPPDGRVPGMPGWRWIPTPGHTPGHVSLFREADRSLIAGDAFVTVRQDSLYKVVMQRKEISGPPRYWTTDWPSARESVKRLHALNPSRAITGHGVPVSGEELSRGLERLVREFDRIALPDYGRYVDGGKNCPNHKPGRARLGPSLFFFHSTATRLHLPGMCDPHHRSRCPYGIK</sequence>
<dbReference type="PANTHER" id="PTHR42951:SF17">
    <property type="entry name" value="METALLO-BETA-LACTAMASE DOMAIN-CONTAINING PROTEIN"/>
    <property type="match status" value="1"/>
</dbReference>
<dbReference type="PANTHER" id="PTHR42951">
    <property type="entry name" value="METALLO-BETA-LACTAMASE DOMAIN-CONTAINING"/>
    <property type="match status" value="1"/>
</dbReference>
<name>A0A1I2KCK2_9BACL</name>
<dbReference type="SMART" id="SM00849">
    <property type="entry name" value="Lactamase_B"/>
    <property type="match status" value="1"/>
</dbReference>
<dbReference type="OrthoDB" id="9802248at2"/>